<dbReference type="GO" id="GO:0005886">
    <property type="term" value="C:plasma membrane"/>
    <property type="evidence" value="ECO:0007669"/>
    <property type="project" value="UniProtKB-SubCell"/>
</dbReference>
<evidence type="ECO:0000256" key="1">
    <source>
        <dbReference type="ARBA" id="ARBA00005417"/>
    </source>
</evidence>
<evidence type="ECO:0000256" key="7">
    <source>
        <dbReference type="PROSITE-ProRule" id="PRU00703"/>
    </source>
</evidence>
<comment type="subunit">
    <text evidence="8">The complex is probably composed of two ATP-binding proteins, two transmembrane proteins and a solute-binding protein.</text>
</comment>
<reference evidence="12" key="2">
    <citation type="submission" date="2020-01" db="EMBL/GenBank/DDBJ databases">
        <authorList>
            <person name="Hornung B."/>
        </authorList>
    </citation>
    <scope>NUCLEOTIDE SEQUENCE</scope>
    <source>
        <strain evidence="12">PacBioINE</strain>
    </source>
</reference>
<evidence type="ECO:0000259" key="11">
    <source>
        <dbReference type="PROSITE" id="PS51371"/>
    </source>
</evidence>
<dbReference type="Gene3D" id="3.10.580.10">
    <property type="entry name" value="CBS-domain"/>
    <property type="match status" value="1"/>
</dbReference>
<dbReference type="KEGG" id="aacx:DEACI_1281"/>
<dbReference type="GO" id="GO:0006865">
    <property type="term" value="P:amino acid transport"/>
    <property type="evidence" value="ECO:0007669"/>
    <property type="project" value="UniProtKB-UniRule"/>
</dbReference>
<dbReference type="EMBL" id="CDGJ01000132">
    <property type="protein sequence ID" value="CEJ09409.1"/>
    <property type="molecule type" value="Genomic_DNA"/>
</dbReference>
<dbReference type="Pfam" id="PF00571">
    <property type="entry name" value="CBS"/>
    <property type="match status" value="2"/>
</dbReference>
<keyword evidence="2 8" id="KW-0813">Transport</keyword>
<dbReference type="GO" id="GO:0016887">
    <property type="term" value="F:ATP hydrolysis activity"/>
    <property type="evidence" value="ECO:0007669"/>
    <property type="project" value="UniProtKB-UniRule"/>
</dbReference>
<dbReference type="InterPro" id="IPR005892">
    <property type="entry name" value="Gly-betaine_transp_ATP-bd"/>
</dbReference>
<keyword evidence="8" id="KW-0997">Cell inner membrane</keyword>
<dbReference type="EMBL" id="LR746496">
    <property type="protein sequence ID" value="CAA7600628.1"/>
    <property type="molecule type" value="Genomic_DNA"/>
</dbReference>
<dbReference type="EC" id="7.6.2.9" evidence="8"/>
<organism evidence="12">
    <name type="scientific">Acididesulfobacillus acetoxydans</name>
    <dbReference type="NCBI Taxonomy" id="1561005"/>
    <lineage>
        <taxon>Bacteria</taxon>
        <taxon>Bacillati</taxon>
        <taxon>Bacillota</taxon>
        <taxon>Clostridia</taxon>
        <taxon>Eubacteriales</taxon>
        <taxon>Peptococcaceae</taxon>
        <taxon>Acididesulfobacillus</taxon>
    </lineage>
</organism>
<dbReference type="InterPro" id="IPR017871">
    <property type="entry name" value="ABC_transporter-like_CS"/>
</dbReference>
<protein>
    <recommendedName>
        <fullName evidence="8">Quaternary amine transport ATP-binding protein</fullName>
        <ecNumber evidence="8">7.6.2.9</ecNumber>
    </recommendedName>
</protein>
<dbReference type="PROSITE" id="PS50893">
    <property type="entry name" value="ABC_TRANSPORTER_2"/>
    <property type="match status" value="1"/>
</dbReference>
<keyword evidence="8" id="KW-0472">Membrane</keyword>
<evidence type="ECO:0000256" key="9">
    <source>
        <dbReference type="SAM" id="MobiDB-lite"/>
    </source>
</evidence>
<dbReference type="SMART" id="SM00382">
    <property type="entry name" value="AAA"/>
    <property type="match status" value="1"/>
</dbReference>
<evidence type="ECO:0000256" key="3">
    <source>
        <dbReference type="ARBA" id="ARBA00022741"/>
    </source>
</evidence>
<comment type="catalytic activity">
    <reaction evidence="8">
        <text>a quaternary ammonium(out) + ATP + H2O = a quaternary ammonium(in) + ADP + phosphate + H(+)</text>
        <dbReference type="Rhea" id="RHEA:11036"/>
        <dbReference type="ChEBI" id="CHEBI:15377"/>
        <dbReference type="ChEBI" id="CHEBI:15378"/>
        <dbReference type="ChEBI" id="CHEBI:30616"/>
        <dbReference type="ChEBI" id="CHEBI:35267"/>
        <dbReference type="ChEBI" id="CHEBI:43474"/>
        <dbReference type="ChEBI" id="CHEBI:456216"/>
    </reaction>
</comment>
<dbReference type="Proteomes" id="UP001071230">
    <property type="component" value="Unassembled WGS sequence"/>
</dbReference>
<dbReference type="PANTHER" id="PTHR43869">
    <property type="entry name" value="GLYCINE BETAINE/PROLINE BETAINE TRANSPORT SYSTEM ATP-BINDING PROTEIN PROV"/>
    <property type="match status" value="1"/>
</dbReference>
<dbReference type="CDD" id="cd02205">
    <property type="entry name" value="CBS_pair_SF"/>
    <property type="match status" value="1"/>
</dbReference>
<dbReference type="GO" id="GO:0031460">
    <property type="term" value="P:glycine betaine transport"/>
    <property type="evidence" value="ECO:0007669"/>
    <property type="project" value="InterPro"/>
</dbReference>
<dbReference type="InterPro" id="IPR000644">
    <property type="entry name" value="CBS_dom"/>
</dbReference>
<evidence type="ECO:0000256" key="6">
    <source>
        <dbReference type="ARBA" id="ARBA00023122"/>
    </source>
</evidence>
<feature type="domain" description="ABC transporter" evidence="10">
    <location>
        <begin position="1"/>
        <end position="206"/>
    </location>
</feature>
<dbReference type="InterPro" id="IPR051921">
    <property type="entry name" value="ABC_osmolyte_uptake_ATP-bind"/>
</dbReference>
<dbReference type="NCBIfam" id="TIGR01186">
    <property type="entry name" value="proV"/>
    <property type="match status" value="1"/>
</dbReference>
<dbReference type="Proteomes" id="UP000836597">
    <property type="component" value="Chromosome"/>
</dbReference>
<dbReference type="Pfam" id="PF00005">
    <property type="entry name" value="ABC_tran"/>
    <property type="match status" value="1"/>
</dbReference>
<keyword evidence="5" id="KW-0029">Amino-acid transport</keyword>
<keyword evidence="12" id="KW-0378">Hydrolase</keyword>
<feature type="domain" description="CBS" evidence="11">
    <location>
        <begin position="224"/>
        <end position="280"/>
    </location>
</feature>
<evidence type="ECO:0000313" key="14">
    <source>
        <dbReference type="Proteomes" id="UP001071230"/>
    </source>
</evidence>
<dbReference type="AlphaFoldDB" id="A0A8S0W2D5"/>
<dbReference type="PANTHER" id="PTHR43869:SF1">
    <property type="entry name" value="GLYCINE BETAINE_PROLINE BETAINE TRANSPORT SYSTEM ATP-BINDING PROTEIN PROV"/>
    <property type="match status" value="1"/>
</dbReference>
<dbReference type="InterPro" id="IPR003439">
    <property type="entry name" value="ABC_transporter-like_ATP-bd"/>
</dbReference>
<name>A0A8S0W2D5_9FIRM</name>
<dbReference type="PROSITE" id="PS51371">
    <property type="entry name" value="CBS"/>
    <property type="match status" value="1"/>
</dbReference>
<dbReference type="SUPFAM" id="SSF54631">
    <property type="entry name" value="CBS-domain pair"/>
    <property type="match status" value="1"/>
</dbReference>
<dbReference type="SUPFAM" id="SSF52540">
    <property type="entry name" value="P-loop containing nucleoside triphosphate hydrolases"/>
    <property type="match status" value="1"/>
</dbReference>
<accession>A0A8S0W2D5</accession>
<dbReference type="InterPro" id="IPR046342">
    <property type="entry name" value="CBS_dom_sf"/>
</dbReference>
<keyword evidence="8" id="KW-1003">Cell membrane</keyword>
<comment type="similarity">
    <text evidence="1 8">Belongs to the ABC transporter superfamily.</text>
</comment>
<evidence type="ECO:0000313" key="13">
    <source>
        <dbReference type="EMBL" id="CEJ09409.1"/>
    </source>
</evidence>
<keyword evidence="14" id="KW-1185">Reference proteome</keyword>
<keyword evidence="3 8" id="KW-0547">Nucleotide-binding</keyword>
<dbReference type="RefSeq" id="WP_240984276.1">
    <property type="nucleotide sequence ID" value="NZ_CDGJ01000132.1"/>
</dbReference>
<dbReference type="Gene3D" id="3.40.50.300">
    <property type="entry name" value="P-loop containing nucleotide triphosphate hydrolases"/>
    <property type="match status" value="1"/>
</dbReference>
<comment type="subcellular location">
    <subcellularLocation>
        <location evidence="8">Cell inner membrane</location>
        <topology evidence="8">Peripheral membrane protein</topology>
    </subcellularLocation>
</comment>
<evidence type="ECO:0000256" key="8">
    <source>
        <dbReference type="RuleBase" id="RU369116"/>
    </source>
</evidence>
<evidence type="ECO:0000256" key="4">
    <source>
        <dbReference type="ARBA" id="ARBA00022840"/>
    </source>
</evidence>
<feature type="compositionally biased region" description="Basic and acidic residues" evidence="9">
    <location>
        <begin position="358"/>
        <end position="368"/>
    </location>
</feature>
<dbReference type="PROSITE" id="PS00211">
    <property type="entry name" value="ABC_TRANSPORTER_1"/>
    <property type="match status" value="1"/>
</dbReference>
<feature type="region of interest" description="Disordered" evidence="9">
    <location>
        <begin position="346"/>
        <end position="368"/>
    </location>
</feature>
<evidence type="ECO:0000256" key="2">
    <source>
        <dbReference type="ARBA" id="ARBA00022448"/>
    </source>
</evidence>
<dbReference type="FunFam" id="3.40.50.300:FF:000425">
    <property type="entry name" value="Probable ABC transporter, ATP-binding subunit"/>
    <property type="match status" value="1"/>
</dbReference>
<dbReference type="GO" id="GO:0005524">
    <property type="term" value="F:ATP binding"/>
    <property type="evidence" value="ECO:0007669"/>
    <property type="project" value="UniProtKB-UniRule"/>
</dbReference>
<sequence>MLIGPSGCGKSTTLRMINRLVEPSSGTIEIDGQDYEKYHPVELRRRLGYVIQQVGLIPHLTIGENISFVLRLKGVKENGRRARARELLELVEMKPDLFMDRYPSELSGGQQQRIGVLRALAHDPDIILMDEPFGSLDPIMREQLQDELKRLQLNVQKTIIFVTHDMDEAIRMADRIVIMKEGRIVQVASPHVILQAPSDDFVANFFVRQRLAWQTIKIPVREIMSRSMATIPHQSSLAHCLEEMLRQGSDQMVILNEHDKFEGFICLEDLKGVSEQGLEMPVNVFPKVYKEAIPPEFTLLNGIQAMIIHKINAIPVTESDGTVVGSVSLSRVMELLRGAAGTSVVAPATGGGENGDPALEKEVKGPEC</sequence>
<gene>
    <name evidence="12" type="ORF">DEACI_1281</name>
    <name evidence="13" type="ORF">DEACI_3893</name>
</gene>
<evidence type="ECO:0000256" key="5">
    <source>
        <dbReference type="ARBA" id="ARBA00022970"/>
    </source>
</evidence>
<evidence type="ECO:0000259" key="10">
    <source>
        <dbReference type="PROSITE" id="PS50893"/>
    </source>
</evidence>
<proteinExistence type="inferred from homology"/>
<evidence type="ECO:0000313" key="12">
    <source>
        <dbReference type="EMBL" id="CAA7600628.1"/>
    </source>
</evidence>
<keyword evidence="4 8" id="KW-0067">ATP-binding</keyword>
<reference evidence="13" key="1">
    <citation type="submission" date="2014-11" db="EMBL/GenBank/DDBJ databases">
        <authorList>
            <person name="Hornung B.V."/>
        </authorList>
    </citation>
    <scope>NUCLEOTIDE SEQUENCE</scope>
    <source>
        <strain evidence="13">INE</strain>
    </source>
</reference>
<dbReference type="InterPro" id="IPR027417">
    <property type="entry name" value="P-loop_NTPase"/>
</dbReference>
<dbReference type="GO" id="GO:0015418">
    <property type="term" value="F:ABC-type quaternary ammonium compound transporting activity"/>
    <property type="evidence" value="ECO:0007669"/>
    <property type="project" value="UniProtKB-EC"/>
</dbReference>
<dbReference type="InterPro" id="IPR003593">
    <property type="entry name" value="AAA+_ATPase"/>
</dbReference>
<keyword evidence="6 7" id="KW-0129">CBS domain</keyword>